<feature type="transmembrane region" description="Helical" evidence="1">
    <location>
        <begin position="107"/>
        <end position="123"/>
    </location>
</feature>
<protein>
    <submittedName>
        <fullName evidence="2">TraS</fullName>
    </submittedName>
</protein>
<feature type="transmembrane region" description="Helical" evidence="1">
    <location>
        <begin position="129"/>
        <end position="148"/>
    </location>
</feature>
<feature type="transmembrane region" description="Helical" evidence="1">
    <location>
        <begin position="61"/>
        <end position="86"/>
    </location>
</feature>
<dbReference type="AlphaFoldDB" id="K7R4G5"/>
<geneLocation type="plasmid" evidence="2">
    <name>pKPN_CZ</name>
</geneLocation>
<evidence type="ECO:0000313" key="2">
    <source>
        <dbReference type="EMBL" id="AFV70576.1"/>
    </source>
</evidence>
<feature type="transmembrane region" description="Helical" evidence="1">
    <location>
        <begin position="32"/>
        <end position="55"/>
    </location>
</feature>
<dbReference type="EMBL" id="JX424424">
    <property type="protein sequence ID" value="AFV70576.1"/>
    <property type="molecule type" value="Genomic_DNA"/>
</dbReference>
<keyword evidence="2" id="KW-0614">Plasmid</keyword>
<organism evidence="2">
    <name type="scientific">Klebsiella pneumoniae</name>
    <dbReference type="NCBI Taxonomy" id="573"/>
    <lineage>
        <taxon>Bacteria</taxon>
        <taxon>Pseudomonadati</taxon>
        <taxon>Pseudomonadota</taxon>
        <taxon>Gammaproteobacteria</taxon>
        <taxon>Enterobacterales</taxon>
        <taxon>Enterobacteriaceae</taxon>
        <taxon>Klebsiella/Raoultella group</taxon>
        <taxon>Klebsiella</taxon>
        <taxon>Klebsiella pneumoniae complex</taxon>
    </lineage>
</organism>
<sequence length="149" mass="16899">MMITNKLLIEEVEELKNLLSQGKAEIPSFWECLWPGVVLVAWNMLCAVISVDAVYLTGKYIFHVLVFPVGVSIIMLLGIASSRSLFLSVPKNFREKSNIYRFFSKKVLIYAVVYMAVIMLLAICNRVVYDTPFSFAFMVILTSVFLVLS</sequence>
<keyword evidence="1" id="KW-1133">Transmembrane helix</keyword>
<reference evidence="2" key="1">
    <citation type="journal article" date="2013" name="Antimicrob. Agents Chemother.">
        <title>Plasmid Content of a Clinically Relevant Klebsiella pneumoniae Clone from the Czech Republic Producing CTX-M-15 and QnrB1.</title>
        <authorList>
            <person name="Dolejska M."/>
            <person name="Villa L."/>
            <person name="Dobiasova H."/>
            <person name="Fortini D."/>
            <person name="Feudi C."/>
            <person name="Carattoli A."/>
        </authorList>
    </citation>
    <scope>NUCLEOTIDE SEQUENCE</scope>
    <source>
        <plasmid evidence="2">pKPN_CZ</plasmid>
    </source>
</reference>
<accession>K7R4G5</accession>
<proteinExistence type="predicted"/>
<keyword evidence="1" id="KW-0812">Transmembrane</keyword>
<name>K7R4G5_KLEPN</name>
<evidence type="ECO:0000256" key="1">
    <source>
        <dbReference type="SAM" id="Phobius"/>
    </source>
</evidence>
<keyword evidence="1" id="KW-0472">Membrane</keyword>